<dbReference type="AlphaFoldDB" id="A0A167CU19"/>
<keyword evidence="9 17" id="KW-0175">Coiled coil</keyword>
<evidence type="ECO:0000256" key="18">
    <source>
        <dbReference type="SAM" id="MobiDB-lite"/>
    </source>
</evidence>
<evidence type="ECO:0000256" key="8">
    <source>
        <dbReference type="ARBA" id="ARBA00023010"/>
    </source>
</evidence>
<dbReference type="CDD" id="cd22249">
    <property type="entry name" value="UDM1_RNF168_RNF169-like"/>
    <property type="match status" value="1"/>
</dbReference>
<dbReference type="PANTHER" id="PTHR12960">
    <property type="entry name" value="GLE-1-RELATED"/>
    <property type="match status" value="1"/>
</dbReference>
<keyword evidence="12" id="KW-0539">Nucleus</keyword>
<feature type="compositionally biased region" description="Polar residues" evidence="18">
    <location>
        <begin position="176"/>
        <end position="202"/>
    </location>
</feature>
<comment type="subcellular location">
    <subcellularLocation>
        <location evidence="1">Nucleus membrane</location>
        <topology evidence="1">Peripheral membrane protein</topology>
        <orientation evidence="1">Cytoplasmic side</orientation>
    </subcellularLocation>
    <subcellularLocation>
        <location evidence="3">Nucleus membrane</location>
        <topology evidence="3">Peripheral membrane protein</topology>
        <orientation evidence="3">Nucleoplasmic side</orientation>
    </subcellularLocation>
    <subcellularLocation>
        <location evidence="2">Nucleus</location>
        <location evidence="2">Nuclear pore complex</location>
    </subcellularLocation>
</comment>
<evidence type="ECO:0000256" key="16">
    <source>
        <dbReference type="ARBA" id="ARBA00075681"/>
    </source>
</evidence>
<evidence type="ECO:0000256" key="14">
    <source>
        <dbReference type="ARBA" id="ARBA00029983"/>
    </source>
</evidence>
<evidence type="ECO:0000256" key="13">
    <source>
        <dbReference type="ARBA" id="ARBA00026227"/>
    </source>
</evidence>
<sequence length="701" mass="79283">MRFTPHRSSSYSDSDVDSLWSQDSEEEEFPVGPRDGDSEDDDEFIEVTYEDALGQEAGGEDATSDWSEDESFRLFTEQRSELLKDLEKSSLPTGVSGLHDQKKLNTATFTSSSPGDSFLNRSATGSMSMNIPLKTQTQQPSQLSFQRNTSTPLKTPGQNQRSTTPAATKSFPHVGSVTSDSGNRSFSNKGAISSPVNGSASASRYQTTVLDSDRSFGSEVNISPSLRRTSRIMNQMQVTADINKLDAMVNKWSISNIEKYADLVKDDEQTIQDKLDQLTDQFNLQIISTNENANNIVARRKKRVSDLINERIRYEEEIKEQKRREAEAEKERLRKQQEEQARIQRELEEARKKQEEERKKQEAIDVANAEARKEAEKKAAEEAKAKAAAEAAAAKAAAEEAAKSRQYTDWTKVDKEFAQRKAKIVEIKEKILAPVSADANLRKYCFQNKRHIKVKLGQLTDSRGQLQTILRELFDVFEQAKKFNHLTYLWLLNFFAKGVVAQAETETIVAVQSAVPLGTLATFCMAQFPELVDLLLARFVKKCPQVIGYSCNIDTEEGRIRMGYKRKNEKWEDDAVYSERVSGMCSVWTVITMTEQLKGTPFNHPYPFSNTWRFLARQLNKDPELVQNGDFAAVAAWWDIASERFVQVYGRQAIKALQLASGPWAMLKPDQRFPAALRLQLLGEEWRKKGKLSVVVKPMLP</sequence>
<dbReference type="GeneID" id="30035440"/>
<accession>A0A167CU19</accession>
<reference evidence="19 20" key="1">
    <citation type="submission" date="2016-02" db="EMBL/GenBank/DDBJ databases">
        <title>Complete genome sequence and transcriptome regulation of the pentose utilising yeast Sugiyamaella lignohabitans.</title>
        <authorList>
            <person name="Bellasio M."/>
            <person name="Peymann A."/>
            <person name="Valli M."/>
            <person name="Sipitzky M."/>
            <person name="Graf A."/>
            <person name="Sauer M."/>
            <person name="Marx H."/>
            <person name="Mattanovich D."/>
        </authorList>
    </citation>
    <scope>NUCLEOTIDE SEQUENCE [LARGE SCALE GENOMIC DNA]</scope>
    <source>
        <strain evidence="19 20">CBS 10342</strain>
    </source>
</reference>
<evidence type="ECO:0000256" key="4">
    <source>
        <dbReference type="ARBA" id="ARBA00011056"/>
    </source>
</evidence>
<dbReference type="RefSeq" id="XP_018734582.1">
    <property type="nucleotide sequence ID" value="XM_018880433.1"/>
</dbReference>
<feature type="region of interest" description="Disordered" evidence="18">
    <location>
        <begin position="135"/>
        <end position="202"/>
    </location>
</feature>
<gene>
    <name evidence="19" type="primary">GLE1</name>
    <name evidence="19" type="ORF">AWJ20_342</name>
</gene>
<evidence type="ECO:0000256" key="17">
    <source>
        <dbReference type="SAM" id="Coils"/>
    </source>
</evidence>
<dbReference type="Pfam" id="PF07817">
    <property type="entry name" value="GLE1"/>
    <property type="match status" value="1"/>
</dbReference>
<proteinExistence type="inferred from homology"/>
<dbReference type="GO" id="GO:0016973">
    <property type="term" value="P:poly(A)+ mRNA export from nucleus"/>
    <property type="evidence" value="ECO:0007669"/>
    <property type="project" value="InterPro"/>
</dbReference>
<dbReference type="Proteomes" id="UP000189580">
    <property type="component" value="Chromosome a"/>
</dbReference>
<dbReference type="GO" id="GO:0005543">
    <property type="term" value="F:phospholipid binding"/>
    <property type="evidence" value="ECO:0007669"/>
    <property type="project" value="TreeGrafter"/>
</dbReference>
<evidence type="ECO:0000256" key="9">
    <source>
        <dbReference type="ARBA" id="ARBA00023054"/>
    </source>
</evidence>
<feature type="compositionally biased region" description="Acidic residues" evidence="18">
    <location>
        <begin position="58"/>
        <end position="69"/>
    </location>
</feature>
<evidence type="ECO:0000256" key="7">
    <source>
        <dbReference type="ARBA" id="ARBA00022927"/>
    </source>
</evidence>
<feature type="compositionally biased region" description="Low complexity" evidence="18">
    <location>
        <begin position="8"/>
        <end position="21"/>
    </location>
</feature>
<dbReference type="KEGG" id="slb:AWJ20_342"/>
<keyword evidence="11" id="KW-0472">Membrane</keyword>
<dbReference type="GO" id="GO:0005737">
    <property type="term" value="C:cytoplasm"/>
    <property type="evidence" value="ECO:0007669"/>
    <property type="project" value="UniProtKB-ARBA"/>
</dbReference>
<feature type="compositionally biased region" description="Polar residues" evidence="18">
    <location>
        <begin position="135"/>
        <end position="167"/>
    </location>
</feature>
<keyword evidence="8" id="KW-0811">Translocation</keyword>
<evidence type="ECO:0000256" key="6">
    <source>
        <dbReference type="ARBA" id="ARBA00022816"/>
    </source>
</evidence>
<dbReference type="GO" id="GO:0031965">
    <property type="term" value="C:nuclear membrane"/>
    <property type="evidence" value="ECO:0007669"/>
    <property type="project" value="UniProtKB-SubCell"/>
</dbReference>
<keyword evidence="5" id="KW-0813">Transport</keyword>
<name>A0A167CU19_9ASCO</name>
<dbReference type="GO" id="GO:0000822">
    <property type="term" value="F:inositol hexakisphosphate binding"/>
    <property type="evidence" value="ECO:0007669"/>
    <property type="project" value="TreeGrafter"/>
</dbReference>
<keyword evidence="20" id="KW-1185">Reference proteome</keyword>
<feature type="region of interest" description="Disordered" evidence="18">
    <location>
        <begin position="1"/>
        <end position="70"/>
    </location>
</feature>
<dbReference type="GO" id="GO:0031369">
    <property type="term" value="F:translation initiation factor binding"/>
    <property type="evidence" value="ECO:0007669"/>
    <property type="project" value="TreeGrafter"/>
</dbReference>
<dbReference type="EMBL" id="CP014501">
    <property type="protein sequence ID" value="ANB12105.1"/>
    <property type="molecule type" value="Genomic_DNA"/>
</dbReference>
<protein>
    <recommendedName>
        <fullName evidence="13">mRNA export factor GLE1</fullName>
    </recommendedName>
    <alternativeName>
        <fullName evidence="15">Nuclear pore protein GLE1</fullName>
    </alternativeName>
    <alternativeName>
        <fullName evidence="14">Nucleoporin GLE1</fullName>
    </alternativeName>
    <alternativeName>
        <fullName evidence="16">RNA export factor GLE1</fullName>
    </alternativeName>
</protein>
<dbReference type="InterPro" id="IPR012476">
    <property type="entry name" value="GLE1"/>
</dbReference>
<feature type="compositionally biased region" description="Acidic residues" evidence="18">
    <location>
        <begin position="37"/>
        <end position="49"/>
    </location>
</feature>
<dbReference type="GO" id="GO:0044614">
    <property type="term" value="C:nuclear pore cytoplasmic filaments"/>
    <property type="evidence" value="ECO:0007669"/>
    <property type="project" value="TreeGrafter"/>
</dbReference>
<dbReference type="GO" id="GO:0015031">
    <property type="term" value="P:protein transport"/>
    <property type="evidence" value="ECO:0007669"/>
    <property type="project" value="UniProtKB-KW"/>
</dbReference>
<dbReference type="OrthoDB" id="420884at2759"/>
<organism evidence="19 20">
    <name type="scientific">Sugiyamaella lignohabitans</name>
    <dbReference type="NCBI Taxonomy" id="796027"/>
    <lineage>
        <taxon>Eukaryota</taxon>
        <taxon>Fungi</taxon>
        <taxon>Dikarya</taxon>
        <taxon>Ascomycota</taxon>
        <taxon>Saccharomycotina</taxon>
        <taxon>Dipodascomycetes</taxon>
        <taxon>Dipodascales</taxon>
        <taxon>Trichomonascaceae</taxon>
        <taxon>Sugiyamaella</taxon>
    </lineage>
</organism>
<evidence type="ECO:0000256" key="15">
    <source>
        <dbReference type="ARBA" id="ARBA00075092"/>
    </source>
</evidence>
<evidence type="ECO:0000256" key="5">
    <source>
        <dbReference type="ARBA" id="ARBA00022448"/>
    </source>
</evidence>
<evidence type="ECO:0000313" key="20">
    <source>
        <dbReference type="Proteomes" id="UP000189580"/>
    </source>
</evidence>
<evidence type="ECO:0000256" key="2">
    <source>
        <dbReference type="ARBA" id="ARBA00004567"/>
    </source>
</evidence>
<evidence type="ECO:0000256" key="11">
    <source>
        <dbReference type="ARBA" id="ARBA00023136"/>
    </source>
</evidence>
<keyword evidence="6" id="KW-0509">mRNA transport</keyword>
<keyword evidence="10" id="KW-0906">Nuclear pore complex</keyword>
<evidence type="ECO:0000256" key="1">
    <source>
        <dbReference type="ARBA" id="ARBA00004335"/>
    </source>
</evidence>
<dbReference type="FunFam" id="1.25.40.510:FF:000003">
    <property type="entry name" value="Nucleoporin GLE1"/>
    <property type="match status" value="1"/>
</dbReference>
<evidence type="ECO:0000256" key="12">
    <source>
        <dbReference type="ARBA" id="ARBA00023242"/>
    </source>
</evidence>
<dbReference type="PANTHER" id="PTHR12960:SF0">
    <property type="entry name" value="MRNA EXPORT FACTOR GLE1"/>
    <property type="match status" value="1"/>
</dbReference>
<evidence type="ECO:0000256" key="10">
    <source>
        <dbReference type="ARBA" id="ARBA00023132"/>
    </source>
</evidence>
<evidence type="ECO:0000313" key="19">
    <source>
        <dbReference type="EMBL" id="ANB12105.1"/>
    </source>
</evidence>
<feature type="coiled-coil region" evidence="17">
    <location>
        <begin position="304"/>
        <end position="400"/>
    </location>
</feature>
<dbReference type="InterPro" id="IPR038506">
    <property type="entry name" value="GLE1-like_sf"/>
</dbReference>
<evidence type="ECO:0000256" key="3">
    <source>
        <dbReference type="ARBA" id="ARBA00004620"/>
    </source>
</evidence>
<comment type="similarity">
    <text evidence="4">Belongs to the GLE1 family.</text>
</comment>
<keyword evidence="7" id="KW-0653">Protein transport</keyword>
<dbReference type="Gene3D" id="1.25.40.510">
    <property type="entry name" value="GLE1-like"/>
    <property type="match status" value="1"/>
</dbReference>